<dbReference type="PANTHER" id="PTHR43818:SF11">
    <property type="entry name" value="BCDNA.GH03377"/>
    <property type="match status" value="1"/>
</dbReference>
<evidence type="ECO:0000259" key="3">
    <source>
        <dbReference type="Pfam" id="PF22725"/>
    </source>
</evidence>
<dbReference type="GO" id="GO:0016491">
    <property type="term" value="F:oxidoreductase activity"/>
    <property type="evidence" value="ECO:0007669"/>
    <property type="project" value="UniProtKB-KW"/>
</dbReference>
<gene>
    <name evidence="4" type="ORF">ACFQL7_03825</name>
</gene>
<dbReference type="InterPro" id="IPR000683">
    <property type="entry name" value="Gfo/Idh/MocA-like_OxRdtase_N"/>
</dbReference>
<keyword evidence="5" id="KW-1185">Reference proteome</keyword>
<dbReference type="InterPro" id="IPR050463">
    <property type="entry name" value="Gfo/Idh/MocA_oxidrdct_glycsds"/>
</dbReference>
<accession>A0ABD5YI86</accession>
<dbReference type="AlphaFoldDB" id="A0ABD5YI86"/>
<dbReference type="InterPro" id="IPR036291">
    <property type="entry name" value="NAD(P)-bd_dom_sf"/>
</dbReference>
<dbReference type="GeneID" id="76198621"/>
<dbReference type="Gene3D" id="3.30.360.10">
    <property type="entry name" value="Dihydrodipicolinate Reductase, domain 2"/>
    <property type="match status" value="1"/>
</dbReference>
<feature type="domain" description="Gfo/Idh/MocA-like oxidoreductase N-terminal" evidence="2">
    <location>
        <begin position="3"/>
        <end position="119"/>
    </location>
</feature>
<dbReference type="Gene3D" id="3.40.50.720">
    <property type="entry name" value="NAD(P)-binding Rossmann-like Domain"/>
    <property type="match status" value="1"/>
</dbReference>
<reference evidence="4 5" key="1">
    <citation type="journal article" date="2019" name="Int. J. Syst. Evol. Microbiol.">
        <title>The Global Catalogue of Microorganisms (GCM) 10K type strain sequencing project: providing services to taxonomists for standard genome sequencing and annotation.</title>
        <authorList>
            <consortium name="The Broad Institute Genomics Platform"/>
            <consortium name="The Broad Institute Genome Sequencing Center for Infectious Disease"/>
            <person name="Wu L."/>
            <person name="Ma J."/>
        </authorList>
    </citation>
    <scope>NUCLEOTIDE SEQUENCE [LARGE SCALE GENOMIC DNA]</scope>
    <source>
        <strain evidence="4 5">RDMS1</strain>
    </source>
</reference>
<organism evidence="4 5">
    <name type="scientific">Halocatena marina</name>
    <dbReference type="NCBI Taxonomy" id="2934937"/>
    <lineage>
        <taxon>Archaea</taxon>
        <taxon>Methanobacteriati</taxon>
        <taxon>Methanobacteriota</taxon>
        <taxon>Stenosarchaea group</taxon>
        <taxon>Halobacteria</taxon>
        <taxon>Halobacteriales</taxon>
        <taxon>Natronomonadaceae</taxon>
        <taxon>Halocatena</taxon>
    </lineage>
</organism>
<proteinExistence type="predicted"/>
<dbReference type="SUPFAM" id="SSF51735">
    <property type="entry name" value="NAD(P)-binding Rossmann-fold domains"/>
    <property type="match status" value="1"/>
</dbReference>
<evidence type="ECO:0000256" key="1">
    <source>
        <dbReference type="ARBA" id="ARBA00023002"/>
    </source>
</evidence>
<sequence>MVLRTAVVGAGVVSGTHLTALRRCPKTTPVAVCDIDEERATKVAREHNTTAYFDIDELLSSEQLHWLHICTPVQTHVTLARKAMESGVPVLIEKPITETSDELDELIEISEENDVVLSSVHNHVFDPAMRKARKLIDEGVVGKIRGVDLTYTGTSFADEPNRGSWTFELSGGEFEEGIPHPLYIALTIGGYPKNDDDIDIQTALTKSYEQPFSYDSVMMQYPTVNGGLSSIRVSAGGVPQHQLSVHGDRSSLLIDLISQTVVRIRRDYTTSSINRARNNLDRAVGRVMGTATMVQDVLSNRFDSSWESEKALKTHFYQIDAEANALLRGDQQPVPIEQAQWVIRMMELIRDAANETEQAKPQQSSTQQQQQ</sequence>
<dbReference type="InterPro" id="IPR055170">
    <property type="entry name" value="GFO_IDH_MocA-like_dom"/>
</dbReference>
<evidence type="ECO:0000313" key="5">
    <source>
        <dbReference type="Proteomes" id="UP001596417"/>
    </source>
</evidence>
<dbReference type="SUPFAM" id="SSF55347">
    <property type="entry name" value="Glyceraldehyde-3-phosphate dehydrogenase-like, C-terminal domain"/>
    <property type="match status" value="1"/>
</dbReference>
<protein>
    <submittedName>
        <fullName evidence="4">Gfo/Idh/MocA family protein</fullName>
    </submittedName>
</protein>
<feature type="domain" description="GFO/IDH/MocA-like oxidoreductase" evidence="3">
    <location>
        <begin position="129"/>
        <end position="252"/>
    </location>
</feature>
<keyword evidence="1" id="KW-0560">Oxidoreductase</keyword>
<dbReference type="Pfam" id="PF22725">
    <property type="entry name" value="GFO_IDH_MocA_C3"/>
    <property type="match status" value="1"/>
</dbReference>
<dbReference type="RefSeq" id="WP_264555162.1">
    <property type="nucleotide sequence ID" value="NZ_CP109979.1"/>
</dbReference>
<dbReference type="EMBL" id="JBHTAX010000001">
    <property type="protein sequence ID" value="MFC7189063.1"/>
    <property type="molecule type" value="Genomic_DNA"/>
</dbReference>
<dbReference type="Proteomes" id="UP001596417">
    <property type="component" value="Unassembled WGS sequence"/>
</dbReference>
<comment type="caution">
    <text evidence="4">The sequence shown here is derived from an EMBL/GenBank/DDBJ whole genome shotgun (WGS) entry which is preliminary data.</text>
</comment>
<evidence type="ECO:0000259" key="2">
    <source>
        <dbReference type="Pfam" id="PF01408"/>
    </source>
</evidence>
<dbReference type="PANTHER" id="PTHR43818">
    <property type="entry name" value="BCDNA.GH03377"/>
    <property type="match status" value="1"/>
</dbReference>
<dbReference type="Pfam" id="PF01408">
    <property type="entry name" value="GFO_IDH_MocA"/>
    <property type="match status" value="1"/>
</dbReference>
<name>A0ABD5YI86_9EURY</name>
<evidence type="ECO:0000313" key="4">
    <source>
        <dbReference type="EMBL" id="MFC7189063.1"/>
    </source>
</evidence>